<keyword evidence="1" id="KW-0802">TPR repeat</keyword>
<dbReference type="Pfam" id="PF11817">
    <property type="entry name" value="Foie-gras_1"/>
    <property type="match status" value="1"/>
</dbReference>
<dbReference type="SUPFAM" id="SSF48452">
    <property type="entry name" value="TPR-like"/>
    <property type="match status" value="1"/>
</dbReference>
<evidence type="ECO:0000313" key="6">
    <source>
        <dbReference type="Proteomes" id="UP000788993"/>
    </source>
</evidence>
<evidence type="ECO:0000256" key="1">
    <source>
        <dbReference type="PROSITE-ProRule" id="PRU00339"/>
    </source>
</evidence>
<gene>
    <name evidence="5" type="ORF">OGATHE_005576</name>
</gene>
<organism evidence="5 6">
    <name type="scientific">Ogataea polymorpha</name>
    <dbReference type="NCBI Taxonomy" id="460523"/>
    <lineage>
        <taxon>Eukaryota</taxon>
        <taxon>Fungi</taxon>
        <taxon>Dikarya</taxon>
        <taxon>Ascomycota</taxon>
        <taxon>Saccharomycotina</taxon>
        <taxon>Pichiomycetes</taxon>
        <taxon>Pichiales</taxon>
        <taxon>Pichiaceae</taxon>
        <taxon>Ogataea</taxon>
    </lineage>
</organism>
<protein>
    <recommendedName>
        <fullName evidence="7">Trafficking protein particle complex subunit 11 domain-containing protein</fullName>
    </recommendedName>
</protein>
<name>A0A9P8NUL1_9ASCO</name>
<evidence type="ECO:0008006" key="7">
    <source>
        <dbReference type="Google" id="ProtNLM"/>
    </source>
</evidence>
<dbReference type="Pfam" id="PF07919">
    <property type="entry name" value="Gryzun"/>
    <property type="match status" value="1"/>
</dbReference>
<reference evidence="5" key="2">
    <citation type="submission" date="2021-01" db="EMBL/GenBank/DDBJ databases">
        <authorList>
            <person name="Schikora-Tamarit M.A."/>
        </authorList>
    </citation>
    <scope>NUCLEOTIDE SEQUENCE</scope>
    <source>
        <strain evidence="5">NCAIM Y.01608</strain>
    </source>
</reference>
<feature type="region of interest" description="Disordered" evidence="2">
    <location>
        <begin position="121"/>
        <end position="143"/>
    </location>
</feature>
<dbReference type="PANTHER" id="PTHR14374:SF0">
    <property type="entry name" value="TRAFFICKING PROTEIN PARTICLE COMPLEX SUBUNIT 11"/>
    <property type="match status" value="1"/>
</dbReference>
<feature type="region of interest" description="Disordered" evidence="2">
    <location>
        <begin position="37"/>
        <end position="59"/>
    </location>
</feature>
<feature type="domain" description="Trafficking protein particle complex subunit 11" evidence="4">
    <location>
        <begin position="336"/>
        <end position="566"/>
    </location>
</feature>
<dbReference type="InterPro" id="IPR011990">
    <property type="entry name" value="TPR-like_helical_dom_sf"/>
</dbReference>
<accession>A0A9P8NUL1</accession>
<evidence type="ECO:0000259" key="3">
    <source>
        <dbReference type="Pfam" id="PF07919"/>
    </source>
</evidence>
<dbReference type="PROSITE" id="PS50005">
    <property type="entry name" value="TPR"/>
    <property type="match status" value="1"/>
</dbReference>
<keyword evidence="6" id="KW-1185">Reference proteome</keyword>
<dbReference type="Gene3D" id="1.25.40.10">
    <property type="entry name" value="Tetratricopeptide repeat domain"/>
    <property type="match status" value="1"/>
</dbReference>
<evidence type="ECO:0000259" key="4">
    <source>
        <dbReference type="Pfam" id="PF11817"/>
    </source>
</evidence>
<dbReference type="InterPro" id="IPR019734">
    <property type="entry name" value="TPR_rpt"/>
</dbReference>
<feature type="compositionally biased region" description="Basic and acidic residues" evidence="2">
    <location>
        <begin position="37"/>
        <end position="48"/>
    </location>
</feature>
<dbReference type="InterPro" id="IPR012880">
    <property type="entry name" value="Gryzun"/>
</dbReference>
<evidence type="ECO:0000256" key="2">
    <source>
        <dbReference type="SAM" id="MobiDB-lite"/>
    </source>
</evidence>
<dbReference type="EMBL" id="JAEUBD010001504">
    <property type="protein sequence ID" value="KAH3659531.1"/>
    <property type="molecule type" value="Genomic_DNA"/>
</dbReference>
<sequence length="1136" mass="129450">MFRYPPEITSILAPLVVVQGLGEDKLLFKHTSSPEFPKDQQIRLHDPDSPDNPLSRLLSNPDTIERRLPTVQVASGLELAHVLKEHSLDSEYWYKNDDKKHLSFKFKFAGSTFQLPNHVERTEDDHSAGSDEADSTSPISPFNPDSPCYGSILPLEWIQKYRELLPSVFIAVHEVDAESDENDKTLALELNDTREKLAKHGIKFVCLLLCSSPSTPELEERVATLRKTTSLPSKTGILVLPAGSQKELESFAGVLMALIRPWCIEYYASQEKKVKRQQLMDASYDEKFWLARQALKSAVLGELKGVTEQSTKLMEYSYEKLIDVIRSISLDTQPERWQECRLLLDFAGIHITRGYLVLENANMAYKKFDIHLQNILSVLPPRSLKSYPVISWIALQLTWLAQLVEKCPESIVPIERPFQQHSSPKWFGNAADGLPMPHGGYIYLQACSLVHRREIQAASGVDIYDTYMALSPDEEKQFDYHGTRVRLLSHALELFTKAKKTKFNRSESYVYFQLGEEYFGMDNYSMAANNFLVALSVFKNEKWNQIVAAILFRLFQCCVKLGNNRDAQVHRLQLCTLEDRFVAQFRDELAQEVPIDEPLVLKEPLFESHVVFKHRSVSLHEKVHFQLYLRPLVNSLVSELIVERVDIAFAGDEFQIVVENDALPSTPFNIVQDGRANLDFSDRQAKVLQFELHPEKIGKFTVDGVRLVLRSGALSFENQLVSVCESRDRLKWYRASSSGLNKPFEYDIVNGMQNGFEVIPKPPEVDFRVSHASIAYKGEKVPITVHVGNLDENTFGLRLHATGKLAATSLRVTWGDEAAHSTNYRVPEPLRPQDSADVELFAYLPLAETDGDTVKIDLQIDYLIDNNDNTVVRKTKPLQIPVVDLFKTSFKIYPSLASHIPSLFDVSAADVVAVPSHDRCWRSKLGIENVSAEDVAISNVCVEINKTTPETVMETTFTDIPVSQLSAKSIGDGWFEFRCRCADGVFKRSMALELYLSFDYVLLGRPQSLTNQYKVLLWKGTLPHMDPRALVSVDDAEDALHVTYVIENPTSRIFQFSTTLSTSENFKIRNYRNQHNFSVLPFMKQVMRLQYEQLAGEEWTKLPEFRIYDLNYKIYLNAQPTSERLQARTDGLYVRK</sequence>
<evidence type="ECO:0000313" key="5">
    <source>
        <dbReference type="EMBL" id="KAH3659531.1"/>
    </source>
</evidence>
<feature type="repeat" description="TPR" evidence="1">
    <location>
        <begin position="508"/>
        <end position="541"/>
    </location>
</feature>
<proteinExistence type="predicted"/>
<dbReference type="AlphaFoldDB" id="A0A9P8NUL1"/>
<dbReference type="InterPro" id="IPR021773">
    <property type="entry name" value="TPC11"/>
</dbReference>
<reference evidence="5" key="1">
    <citation type="journal article" date="2021" name="Open Biol.">
        <title>Shared evolutionary footprints suggest mitochondrial oxidative damage underlies multiple complex I losses in fungi.</title>
        <authorList>
            <person name="Schikora-Tamarit M.A."/>
            <person name="Marcet-Houben M."/>
            <person name="Nosek J."/>
            <person name="Gabaldon T."/>
        </authorList>
    </citation>
    <scope>NUCLEOTIDE SEQUENCE</scope>
    <source>
        <strain evidence="5">NCAIM Y.01608</strain>
    </source>
</reference>
<feature type="domain" description="Gryzun putative trafficking through Golgi" evidence="3">
    <location>
        <begin position="673"/>
        <end position="1134"/>
    </location>
</feature>
<comment type="caution">
    <text evidence="5">The sequence shown here is derived from an EMBL/GenBank/DDBJ whole genome shotgun (WGS) entry which is preliminary data.</text>
</comment>
<dbReference type="PANTHER" id="PTHR14374">
    <property type="entry name" value="FOIE GRAS"/>
    <property type="match status" value="1"/>
</dbReference>
<dbReference type="Proteomes" id="UP000788993">
    <property type="component" value="Unassembled WGS sequence"/>
</dbReference>